<organism evidence="1">
    <name type="scientific">Terrestrivirus sp</name>
    <dbReference type="NCBI Taxonomy" id="2487775"/>
    <lineage>
        <taxon>Viruses</taxon>
        <taxon>Varidnaviria</taxon>
        <taxon>Bamfordvirae</taxon>
        <taxon>Nucleocytoviricota</taxon>
        <taxon>Megaviricetes</taxon>
        <taxon>Imitervirales</taxon>
        <taxon>Mimiviridae</taxon>
        <taxon>Klosneuvirinae</taxon>
    </lineage>
</organism>
<reference evidence="1" key="1">
    <citation type="submission" date="2018-10" db="EMBL/GenBank/DDBJ databases">
        <title>Hidden diversity of soil giant viruses.</title>
        <authorList>
            <person name="Schulz F."/>
            <person name="Alteio L."/>
            <person name="Goudeau D."/>
            <person name="Ryan E.M."/>
            <person name="Malmstrom R.R."/>
            <person name="Blanchard J."/>
            <person name="Woyke T."/>
        </authorList>
    </citation>
    <scope>NUCLEOTIDE SEQUENCE</scope>
    <source>
        <strain evidence="1">TEV1</strain>
    </source>
</reference>
<sequence length="186" mass="22103">MSVNNISDTSSDINSDTDTDFYLTKKIDLFYKETLKSLSPFVDDTKQYDLIFNNNDGNDDNDFIVDVFNNNKHILKGHYEILGLYNVSSSIWYWSFSSHFEKNLTKMTKKVKKFHLELLNNTHMDSRELEQYMFYSNNCPFFILYKNLINLIKFGLYVTKSKWIFSHKLTDNIVEFIILKDVIQYS</sequence>
<dbReference type="EMBL" id="MK071981">
    <property type="protein sequence ID" value="AYV75840.1"/>
    <property type="molecule type" value="Genomic_DNA"/>
</dbReference>
<protein>
    <submittedName>
        <fullName evidence="1">Uncharacterized protein</fullName>
    </submittedName>
</protein>
<accession>A0A3G4ZLV3</accession>
<evidence type="ECO:0000313" key="1">
    <source>
        <dbReference type="EMBL" id="AYV75840.1"/>
    </source>
</evidence>
<gene>
    <name evidence="1" type="ORF">Terrestrivirus3_109</name>
</gene>
<name>A0A3G4ZLV3_9VIRU</name>
<proteinExistence type="predicted"/>